<evidence type="ECO:0000256" key="3">
    <source>
        <dbReference type="ARBA" id="ARBA00022475"/>
    </source>
</evidence>
<feature type="transmembrane region" description="Helical" evidence="12">
    <location>
        <begin position="340"/>
        <end position="362"/>
    </location>
</feature>
<keyword evidence="8" id="KW-0418">Kinase</keyword>
<dbReference type="Pfam" id="PF00358">
    <property type="entry name" value="PTS_EIIA_1"/>
    <property type="match status" value="1"/>
</dbReference>
<evidence type="ECO:0000256" key="9">
    <source>
        <dbReference type="ARBA" id="ARBA00022989"/>
    </source>
</evidence>
<evidence type="ECO:0000256" key="2">
    <source>
        <dbReference type="ARBA" id="ARBA00022448"/>
    </source>
</evidence>
<dbReference type="PROSITE" id="PS51093">
    <property type="entry name" value="PTS_EIIA_TYPE_1"/>
    <property type="match status" value="1"/>
</dbReference>
<feature type="domain" description="PTS EIIB type-1" evidence="14">
    <location>
        <begin position="185"/>
        <end position="267"/>
    </location>
</feature>
<dbReference type="Pfam" id="PF02378">
    <property type="entry name" value="PTS_EIIC"/>
    <property type="match status" value="1"/>
</dbReference>
<keyword evidence="3" id="KW-1003">Cell membrane</keyword>
<keyword evidence="5" id="KW-0808">Transferase</keyword>
<evidence type="ECO:0000256" key="8">
    <source>
        <dbReference type="ARBA" id="ARBA00022777"/>
    </source>
</evidence>
<evidence type="ECO:0000313" key="16">
    <source>
        <dbReference type="EMBL" id="AUF83206.1"/>
    </source>
</evidence>
<dbReference type="GO" id="GO:0008982">
    <property type="term" value="F:protein-N(PI)-phosphohistidine-sugar phosphotransferase activity"/>
    <property type="evidence" value="ECO:0007669"/>
    <property type="project" value="InterPro"/>
</dbReference>
<gene>
    <name evidence="16" type="ORF">CXP39_00065</name>
</gene>
<organism evidence="16 17">
    <name type="scientific">Mesoplasma syrphidae</name>
    <dbReference type="NCBI Taxonomy" id="225999"/>
    <lineage>
        <taxon>Bacteria</taxon>
        <taxon>Bacillati</taxon>
        <taxon>Mycoplasmatota</taxon>
        <taxon>Mollicutes</taxon>
        <taxon>Entomoplasmatales</taxon>
        <taxon>Entomoplasmataceae</taxon>
        <taxon>Mesoplasma</taxon>
    </lineage>
</organism>
<keyword evidence="9 12" id="KW-1133">Transmembrane helix</keyword>
<dbReference type="SUPFAM" id="SSF55604">
    <property type="entry name" value="Glucose permease domain IIB"/>
    <property type="match status" value="1"/>
</dbReference>
<keyword evidence="2" id="KW-0813">Transport</keyword>
<dbReference type="PANTHER" id="PTHR30175">
    <property type="entry name" value="PHOSPHOTRANSFERASE SYSTEM TRANSPORT PROTEIN"/>
    <property type="match status" value="1"/>
</dbReference>
<evidence type="ECO:0008006" key="18">
    <source>
        <dbReference type="Google" id="ProtNLM"/>
    </source>
</evidence>
<dbReference type="GO" id="GO:0005886">
    <property type="term" value="C:plasma membrane"/>
    <property type="evidence" value="ECO:0007669"/>
    <property type="project" value="UniProtKB-SubCell"/>
</dbReference>
<evidence type="ECO:0000259" key="14">
    <source>
        <dbReference type="PROSITE" id="PS51098"/>
    </source>
</evidence>
<keyword evidence="10 12" id="KW-0472">Membrane</keyword>
<dbReference type="Proteomes" id="UP000233419">
    <property type="component" value="Chromosome"/>
</dbReference>
<dbReference type="PANTHER" id="PTHR30175:SF1">
    <property type="entry name" value="PTS SYSTEM ARBUTIN-, CELLOBIOSE-, AND SALICIN-SPECIFIC EIIBC COMPONENT-RELATED"/>
    <property type="match status" value="1"/>
</dbReference>
<dbReference type="PROSITE" id="PS51103">
    <property type="entry name" value="PTS_EIIC_TYPE_1"/>
    <property type="match status" value="1"/>
</dbReference>
<protein>
    <recommendedName>
        <fullName evidence="18">PTS system, beta-glucoside-specific IIABC component</fullName>
    </recommendedName>
</protein>
<keyword evidence="7 12" id="KW-0812">Transmembrane</keyword>
<name>A0A2K9BIU4_9MOLU</name>
<feature type="transmembrane region" description="Helical" evidence="12">
    <location>
        <begin position="667"/>
        <end position="688"/>
    </location>
</feature>
<dbReference type="GO" id="GO:0090563">
    <property type="term" value="F:protein-phosphocysteine-sugar phosphotransferase activity"/>
    <property type="evidence" value="ECO:0007669"/>
    <property type="project" value="TreeGrafter"/>
</dbReference>
<feature type="transmembrane region" description="Helical" evidence="12">
    <location>
        <begin position="545"/>
        <end position="569"/>
    </location>
</feature>
<evidence type="ECO:0000256" key="7">
    <source>
        <dbReference type="ARBA" id="ARBA00022692"/>
    </source>
</evidence>
<dbReference type="InterPro" id="IPR001996">
    <property type="entry name" value="PTS_IIB_1"/>
</dbReference>
<dbReference type="Pfam" id="PF00367">
    <property type="entry name" value="PTS_EIIB"/>
    <property type="match status" value="1"/>
</dbReference>
<dbReference type="Gene3D" id="3.30.1360.60">
    <property type="entry name" value="Glucose permease domain IIB"/>
    <property type="match status" value="1"/>
</dbReference>
<dbReference type="InterPro" id="IPR011055">
    <property type="entry name" value="Dup_hybrid_motif"/>
</dbReference>
<dbReference type="InterPro" id="IPR003352">
    <property type="entry name" value="PTS_EIIC"/>
</dbReference>
<keyword evidence="4" id="KW-0762">Sugar transport</keyword>
<evidence type="ECO:0000256" key="5">
    <source>
        <dbReference type="ARBA" id="ARBA00022679"/>
    </source>
</evidence>
<dbReference type="AlphaFoldDB" id="A0A2K9BIU4"/>
<dbReference type="InterPro" id="IPR013013">
    <property type="entry name" value="PTS_EIIC_1"/>
</dbReference>
<evidence type="ECO:0000256" key="1">
    <source>
        <dbReference type="ARBA" id="ARBA00004651"/>
    </source>
</evidence>
<keyword evidence="17" id="KW-1185">Reference proteome</keyword>
<dbReference type="SUPFAM" id="SSF51261">
    <property type="entry name" value="Duplicated hybrid motif"/>
    <property type="match status" value="1"/>
</dbReference>
<dbReference type="InterPro" id="IPR001127">
    <property type="entry name" value="PTS_EIIA_1_perm"/>
</dbReference>
<feature type="transmembrane region" description="Helical" evidence="12">
    <location>
        <begin position="607"/>
        <end position="626"/>
    </location>
</feature>
<dbReference type="GO" id="GO:0009401">
    <property type="term" value="P:phosphoenolpyruvate-dependent sugar phosphotransferase system"/>
    <property type="evidence" value="ECO:0007669"/>
    <property type="project" value="UniProtKB-KW"/>
</dbReference>
<accession>A0A2K9BIU4</accession>
<dbReference type="PROSITE" id="PS01035">
    <property type="entry name" value="PTS_EIIB_TYPE_1_CYS"/>
    <property type="match status" value="1"/>
</dbReference>
<dbReference type="InterPro" id="IPR018113">
    <property type="entry name" value="PTrfase_EIIB_Cys"/>
</dbReference>
<evidence type="ECO:0000256" key="11">
    <source>
        <dbReference type="PROSITE-ProRule" id="PRU00421"/>
    </source>
</evidence>
<evidence type="ECO:0000259" key="13">
    <source>
        <dbReference type="PROSITE" id="PS51093"/>
    </source>
</evidence>
<feature type="transmembrane region" description="Helical" evidence="12">
    <location>
        <begin position="581"/>
        <end position="600"/>
    </location>
</feature>
<dbReference type="Gene3D" id="2.70.70.10">
    <property type="entry name" value="Glucose Permease (Domain IIA)"/>
    <property type="match status" value="1"/>
</dbReference>
<feature type="domain" description="PTS EIIA type-1" evidence="13">
    <location>
        <begin position="24"/>
        <end position="132"/>
    </location>
</feature>
<dbReference type="EMBL" id="CP025257">
    <property type="protein sequence ID" value="AUF83206.1"/>
    <property type="molecule type" value="Genomic_DNA"/>
</dbReference>
<keyword evidence="6" id="KW-0598">Phosphotransferase system</keyword>
<feature type="transmembrane region" description="Helical" evidence="12">
    <location>
        <begin position="374"/>
        <end position="403"/>
    </location>
</feature>
<reference evidence="16 17" key="1">
    <citation type="submission" date="2017-12" db="EMBL/GenBank/DDBJ databases">
        <title>Mesoplasma syrphidae YJS, Complete Genome.</title>
        <authorList>
            <person name="Knight T.F."/>
            <person name="Citino T."/>
            <person name="Rubinstein R."/>
            <person name="Neuschaefer Z."/>
        </authorList>
    </citation>
    <scope>NUCLEOTIDE SEQUENCE [LARGE SCALE GENOMIC DNA]</scope>
    <source>
        <strain evidence="16 17">YJS</strain>
    </source>
</reference>
<evidence type="ECO:0000256" key="6">
    <source>
        <dbReference type="ARBA" id="ARBA00022683"/>
    </source>
</evidence>
<dbReference type="PROSITE" id="PS00371">
    <property type="entry name" value="PTS_EIIA_TYPE_1_HIS"/>
    <property type="match status" value="1"/>
</dbReference>
<comment type="subcellular location">
    <subcellularLocation>
        <location evidence="1">Cell membrane</location>
        <topology evidence="1">Multi-pass membrane protein</topology>
    </subcellularLocation>
</comment>
<evidence type="ECO:0000256" key="4">
    <source>
        <dbReference type="ARBA" id="ARBA00022597"/>
    </source>
</evidence>
<dbReference type="GO" id="GO:0016301">
    <property type="term" value="F:kinase activity"/>
    <property type="evidence" value="ECO:0007669"/>
    <property type="project" value="UniProtKB-KW"/>
</dbReference>
<dbReference type="KEGG" id="msyr:CXP39_00065"/>
<evidence type="ECO:0000256" key="10">
    <source>
        <dbReference type="ARBA" id="ARBA00023136"/>
    </source>
</evidence>
<proteinExistence type="predicted"/>
<feature type="transmembrane region" description="Helical" evidence="12">
    <location>
        <begin position="508"/>
        <end position="533"/>
    </location>
</feature>
<evidence type="ECO:0000259" key="15">
    <source>
        <dbReference type="PROSITE" id="PS51103"/>
    </source>
</evidence>
<dbReference type="InterPro" id="IPR050558">
    <property type="entry name" value="PTS_Sugar-Specific_Components"/>
</dbReference>
<feature type="transmembrane region" description="Helical" evidence="12">
    <location>
        <begin position="466"/>
        <end position="488"/>
    </location>
</feature>
<sequence length="907" mass="99268">MKNSIIKIYAPVNGEIGLIKDLNDGVFSEKMLGDGFYITSNQSENATFYSPIEKGSLSLVTETKHAYFFEVSDGISILMHIGLDTVALGGKPFKQIINVNDVVTNKTEVVNVDIKSIINANLNVACPVTINSEKGDYKFNLLNESKNVKQGDLIGEFILLSEKEVIKDVVPKSPTAFFLRKNKYETAAEEINKFVGGSSNYDEVYNCMTRLRFKIKNKKKVNIDAITSLSLSKGAIWNGDELQVIIGQDVYNVKNAVDLDNKQKSQSEIEFNLEAKQKLPPFKAFLAMFGGIMTIVIPAMVGAGIIQAIIGILTLTEVMPSFAINSGTIGQILALKGADVWWFLLFSIGKTAGMFIGITIAYSASKYFKLRGAIAVPLGVILCSPLLFAGGGALGLGGEWVILSLGNVDNVADPQLKLILNRLLNISITPGNIKIFVIIAAIFVAKKLDDWIITWVHPMLELMTRPFLVILLSSFFALGLFTPVWNFFEGILSVIMFYIGKAPLGIGLGVYTALWQVCVVLGMHLALGIVGMVQSMASAQSGLGGYGTFGLGGSISVYAQIGALVAIIIMTKNAQLKRQAISYVPVGLLGITEPIIYGINLPRRRPLIAGVIGAFIAGCFAGAFGVTQRIGTGIGLFEIIGYFQNTILDPTGSIAASTGQLSNVANGLLYILSCIVALGAGIGFGILLHEERKSEKKSMNALSKSIYKLIITANKASGVALSKNEMKNLKNELIEVSKVFTKEELIELKSVEDTIIKELKLKTKLDSLNDSEAKAKEKLMKNGKKAVNKGKMVKAEKLMCKYNAINNAQLRLNIENEIEKASQEINWKYISEFNNKLTKEIYKLLQKIQSKYEKNMKNTLNIDQLKPNIENVVNLLSISYNIEKPKPEFNISKEILKNQNLLKQVKI</sequence>
<feature type="active site" description="Phosphocysteine intermediate; for EIIB activity" evidence="11">
    <location>
        <position position="207"/>
    </location>
</feature>
<feature type="transmembrane region" description="Helical" evidence="12">
    <location>
        <begin position="285"/>
        <end position="313"/>
    </location>
</feature>
<evidence type="ECO:0000256" key="12">
    <source>
        <dbReference type="SAM" id="Phobius"/>
    </source>
</evidence>
<dbReference type="InterPro" id="IPR036878">
    <property type="entry name" value="Glu_permease_IIB"/>
</dbReference>
<dbReference type="RefSeq" id="WP_027048312.1">
    <property type="nucleotide sequence ID" value="NZ_CP025257.1"/>
</dbReference>
<feature type="domain" description="PTS EIIC type-1" evidence="15">
    <location>
        <begin position="300"/>
        <end position="694"/>
    </location>
</feature>
<dbReference type="PROSITE" id="PS51098">
    <property type="entry name" value="PTS_EIIB_TYPE_1"/>
    <property type="match status" value="1"/>
</dbReference>
<evidence type="ECO:0000313" key="17">
    <source>
        <dbReference type="Proteomes" id="UP000233419"/>
    </source>
</evidence>
<feature type="transmembrane region" description="Helical" evidence="12">
    <location>
        <begin position="423"/>
        <end position="445"/>
    </location>
</feature>
<dbReference type="OrthoDB" id="400707at2"/>